<sequence>MDMAAAPLNFPSIFNRSIKIFLSTIVSEGTAVNRRVLANLKREGELRSWRKSDFCGILPRKDKSGGGGLVLIRSSSLLPLVVVELDLCDTVDWVVCAYRSLWSLEKWWSMNIYIYGPC</sequence>
<evidence type="ECO:0000313" key="2">
    <source>
        <dbReference type="Proteomes" id="UP000274131"/>
    </source>
</evidence>
<dbReference type="Proteomes" id="UP000274131">
    <property type="component" value="Unassembled WGS sequence"/>
</dbReference>
<evidence type="ECO:0000313" key="1">
    <source>
        <dbReference type="EMBL" id="VDD86587.1"/>
    </source>
</evidence>
<keyword evidence="2" id="KW-1185">Reference proteome</keyword>
<name>A0A0N4UWY6_ENTVE</name>
<dbReference type="WBParaSite" id="EVEC_0000202201-mRNA-1">
    <property type="protein sequence ID" value="EVEC_0000202201-mRNA-1"/>
    <property type="gene ID" value="EVEC_0000202201"/>
</dbReference>
<reference evidence="3" key="1">
    <citation type="submission" date="2017-02" db="UniProtKB">
        <authorList>
            <consortium name="WormBaseParasite"/>
        </authorList>
    </citation>
    <scope>IDENTIFICATION</scope>
</reference>
<gene>
    <name evidence="1" type="ORF">EVEC_LOCUS1730</name>
</gene>
<protein>
    <submittedName>
        <fullName evidence="1 3">Uncharacterized protein</fullName>
    </submittedName>
</protein>
<dbReference type="AlphaFoldDB" id="A0A0N4UWY6"/>
<reference evidence="1 2" key="2">
    <citation type="submission" date="2018-10" db="EMBL/GenBank/DDBJ databases">
        <authorList>
            <consortium name="Pathogen Informatics"/>
        </authorList>
    </citation>
    <scope>NUCLEOTIDE SEQUENCE [LARGE SCALE GENOMIC DNA]</scope>
</reference>
<evidence type="ECO:0000313" key="3">
    <source>
        <dbReference type="WBParaSite" id="EVEC_0000202201-mRNA-1"/>
    </source>
</evidence>
<organism evidence="3">
    <name type="scientific">Enterobius vermicularis</name>
    <name type="common">Human pinworm</name>
    <dbReference type="NCBI Taxonomy" id="51028"/>
    <lineage>
        <taxon>Eukaryota</taxon>
        <taxon>Metazoa</taxon>
        <taxon>Ecdysozoa</taxon>
        <taxon>Nematoda</taxon>
        <taxon>Chromadorea</taxon>
        <taxon>Rhabditida</taxon>
        <taxon>Spirurina</taxon>
        <taxon>Oxyuridomorpha</taxon>
        <taxon>Oxyuroidea</taxon>
        <taxon>Oxyuridae</taxon>
        <taxon>Enterobius</taxon>
    </lineage>
</organism>
<dbReference type="EMBL" id="UXUI01007258">
    <property type="protein sequence ID" value="VDD86587.1"/>
    <property type="molecule type" value="Genomic_DNA"/>
</dbReference>
<accession>A0A0N4UWY6</accession>
<proteinExistence type="predicted"/>